<dbReference type="STRING" id="229921.ADN01_07255"/>
<evidence type="ECO:0000256" key="2">
    <source>
        <dbReference type="ARBA" id="ARBA00008072"/>
    </source>
</evidence>
<dbReference type="InterPro" id="IPR011032">
    <property type="entry name" value="GroES-like_sf"/>
</dbReference>
<dbReference type="Gene3D" id="3.30.360.10">
    <property type="entry name" value="Dihydrodipicolinate Reductase, domain 2"/>
    <property type="match status" value="1"/>
</dbReference>
<dbReference type="EMBL" id="LGCM01000028">
    <property type="protein sequence ID" value="KPL84867.1"/>
    <property type="molecule type" value="Genomic_DNA"/>
</dbReference>
<gene>
    <name evidence="7" type="ORF">ADN01_07255</name>
</gene>
<dbReference type="InterPro" id="IPR013154">
    <property type="entry name" value="ADH-like_N"/>
</dbReference>
<evidence type="ECO:0000256" key="1">
    <source>
        <dbReference type="ARBA" id="ARBA00001947"/>
    </source>
</evidence>
<evidence type="ECO:0000256" key="3">
    <source>
        <dbReference type="ARBA" id="ARBA00022723"/>
    </source>
</evidence>
<dbReference type="PANTHER" id="PTHR43350:SF19">
    <property type="entry name" value="D-GULOSIDE 3-DEHYDROGENASE"/>
    <property type="match status" value="1"/>
</dbReference>
<dbReference type="InterPro" id="IPR000683">
    <property type="entry name" value="Gfo/Idh/MocA-like_OxRdtase_N"/>
</dbReference>
<dbReference type="Gene3D" id="3.90.180.10">
    <property type="entry name" value="Medium-chain alcohol dehydrogenases, catalytic domain"/>
    <property type="match status" value="1"/>
</dbReference>
<evidence type="ECO:0000313" key="7">
    <source>
        <dbReference type="EMBL" id="KPL84867.1"/>
    </source>
</evidence>
<dbReference type="SUPFAM" id="SSF50129">
    <property type="entry name" value="GroES-like"/>
    <property type="match status" value="1"/>
</dbReference>
<dbReference type="Pfam" id="PF22725">
    <property type="entry name" value="GFO_IDH_MocA_C3"/>
    <property type="match status" value="1"/>
</dbReference>
<keyword evidence="8" id="KW-1185">Reference proteome</keyword>
<dbReference type="SUPFAM" id="SSF55347">
    <property type="entry name" value="Glyceraldehyde-3-phosphate dehydrogenase-like, C-terminal domain"/>
    <property type="match status" value="1"/>
</dbReference>
<dbReference type="Proteomes" id="UP000050501">
    <property type="component" value="Unassembled WGS sequence"/>
</dbReference>
<keyword evidence="5" id="KW-0560">Oxidoreductase</keyword>
<comment type="cofactor">
    <cofactor evidence="1">
        <name>Zn(2+)</name>
        <dbReference type="ChEBI" id="CHEBI:29105"/>
    </cofactor>
</comment>
<evidence type="ECO:0000256" key="5">
    <source>
        <dbReference type="ARBA" id="ARBA00023002"/>
    </source>
</evidence>
<dbReference type="AlphaFoldDB" id="A0A0P6YPJ4"/>
<dbReference type="Pfam" id="PF01408">
    <property type="entry name" value="GFO_IDH_MocA"/>
    <property type="match status" value="1"/>
</dbReference>
<dbReference type="SMART" id="SM00829">
    <property type="entry name" value="PKS_ER"/>
    <property type="match status" value="1"/>
</dbReference>
<dbReference type="PANTHER" id="PTHR43350">
    <property type="entry name" value="NAD-DEPENDENT ALCOHOL DEHYDROGENASE"/>
    <property type="match status" value="1"/>
</dbReference>
<dbReference type="RefSeq" id="WP_062418749.1">
    <property type="nucleotide sequence ID" value="NZ_DF967974.1"/>
</dbReference>
<dbReference type="GO" id="GO:0046872">
    <property type="term" value="F:metal ion binding"/>
    <property type="evidence" value="ECO:0007669"/>
    <property type="project" value="UniProtKB-KW"/>
</dbReference>
<evidence type="ECO:0000313" key="8">
    <source>
        <dbReference type="Proteomes" id="UP000050501"/>
    </source>
</evidence>
<evidence type="ECO:0000256" key="4">
    <source>
        <dbReference type="ARBA" id="ARBA00022833"/>
    </source>
</evidence>
<dbReference type="SUPFAM" id="SSF51735">
    <property type="entry name" value="NAD(P)-binding Rossmann-fold domains"/>
    <property type="match status" value="2"/>
</dbReference>
<feature type="domain" description="Enoyl reductase (ER)" evidence="6">
    <location>
        <begin position="58"/>
        <end position="360"/>
    </location>
</feature>
<dbReference type="InterPro" id="IPR055170">
    <property type="entry name" value="GFO_IDH_MocA-like_dom"/>
</dbReference>
<dbReference type="InterPro" id="IPR020843">
    <property type="entry name" value="ER"/>
</dbReference>
<name>A0A0P6YPJ4_9CHLR</name>
<reference evidence="7 8" key="1">
    <citation type="submission" date="2015-07" db="EMBL/GenBank/DDBJ databases">
        <title>Genome sequence of Levilinea saccharolytica DSM 16555.</title>
        <authorList>
            <person name="Hemp J."/>
            <person name="Ward L.M."/>
            <person name="Pace L.A."/>
            <person name="Fischer W.W."/>
        </authorList>
    </citation>
    <scope>NUCLEOTIDE SEQUENCE [LARGE SCALE GENOMIC DNA]</scope>
    <source>
        <strain evidence="7 8">KIBI-1</strain>
    </source>
</reference>
<keyword evidence="3" id="KW-0479">Metal-binding</keyword>
<comment type="similarity">
    <text evidence="2">Belongs to the zinc-containing alcohol dehydrogenase family.</text>
</comment>
<dbReference type="Gene3D" id="3.40.50.720">
    <property type="entry name" value="NAD(P)-binding Rossmann-like Domain"/>
    <property type="match status" value="2"/>
</dbReference>
<organism evidence="7 8">
    <name type="scientific">Levilinea saccharolytica</name>
    <dbReference type="NCBI Taxonomy" id="229921"/>
    <lineage>
        <taxon>Bacteria</taxon>
        <taxon>Bacillati</taxon>
        <taxon>Chloroflexota</taxon>
        <taxon>Anaerolineae</taxon>
        <taxon>Anaerolineales</taxon>
        <taxon>Anaerolineaceae</taxon>
        <taxon>Levilinea</taxon>
    </lineage>
</organism>
<comment type="caution">
    <text evidence="7">The sequence shown here is derived from an EMBL/GenBank/DDBJ whole genome shotgun (WGS) entry which is preliminary data.</text>
</comment>
<dbReference type="InterPro" id="IPR013149">
    <property type="entry name" value="ADH-like_C"/>
</dbReference>
<dbReference type="InterPro" id="IPR036291">
    <property type="entry name" value="NAD(P)-bd_dom_sf"/>
</dbReference>
<proteinExistence type="inferred from homology"/>
<dbReference type="Pfam" id="PF00107">
    <property type="entry name" value="ADH_zinc_N"/>
    <property type="match status" value="1"/>
</dbReference>
<keyword evidence="4" id="KW-0862">Zinc</keyword>
<protein>
    <recommendedName>
        <fullName evidence="6">Enoyl reductase (ER) domain-containing protein</fullName>
    </recommendedName>
</protein>
<dbReference type="Pfam" id="PF08240">
    <property type="entry name" value="ADH_N"/>
    <property type="match status" value="1"/>
</dbReference>
<dbReference type="GO" id="GO:0016491">
    <property type="term" value="F:oxidoreductase activity"/>
    <property type="evidence" value="ECO:0007669"/>
    <property type="project" value="UniProtKB-KW"/>
</dbReference>
<dbReference type="GO" id="GO:0000166">
    <property type="term" value="F:nucleotide binding"/>
    <property type="evidence" value="ECO:0007669"/>
    <property type="project" value="InterPro"/>
</dbReference>
<evidence type="ECO:0000259" key="6">
    <source>
        <dbReference type="SMART" id="SM00829"/>
    </source>
</evidence>
<accession>A0A0P6YPJ4</accession>
<sequence>MKQLLQYLRDGKTVVTDVPAPSVRPGTALVRTAASLVSAGTERMLVEFAEKSLVGKARSRPDLVRQVLDKARREGLLSTLEAAFNRLDQPMPLGYSSAGTIAAVGRGLEGFQVGDRVACAGGGFAVHAEWVVVPQNLMARLPDSVDFESASFTTLAAIALHGFRLAQPQVGDRVAVIGMGLLGLLAAGIARAAGCHVFGVDLAPDRLALAQKMGFTAVARPQAEAAAQTFTHGRGFDHVLICADTASNDPITLAGAIARDRGNVIAVGAVGLGMPRKVYYEKELHFQVSRSYGPGRYDPGYEEAGRDYPIGFVRWTEGRNLESVVNLLASGALDVRPLITHRFPILQAADAYELITGKTKQPFLGVLLTYPQDAETAPLRRIALPKGVQSGSASPLPGVGVLGSGNYATAVFLPTIQKAGGVRPVGVASGSGLTARHAAEKFGYAFAASSEDELFDHPEIQILAVLTRHNHHARQVLRALKSGKHVFCEKPLALHAAELEEIAEALRAPNTPLLSLGFNRRFAPLAQQMRAFLPPDEPRVVHYRVNAGFLPSTHWLHDPAVGGGRIIGEGCHFFDFLTFLIGQSPSEVWTQSLPDDGRYHQDNVVIHLRYPDGSLGTIEYLANGDKSFPKERVEVFSAGAVAVLDDFRSLELVRDGRRQMIRSRLRQDKGHLAGWQAFLSAVQTGGQPPIPYSQIWGTTLATFAAVESLSTGRPVALPAIQEE</sequence>
<dbReference type="CDD" id="cd08255">
    <property type="entry name" value="2-desacetyl-2-hydroxyethyl_bacteriochlorophyllide_like"/>
    <property type="match status" value="1"/>
</dbReference>
<dbReference type="OrthoDB" id="9769198at2"/>